<reference evidence="2 3" key="1">
    <citation type="submission" date="2019-09" db="EMBL/GenBank/DDBJ databases">
        <title>Draft genome of the ectomycorrhizal ascomycete Sphaerosporella brunnea.</title>
        <authorList>
            <consortium name="DOE Joint Genome Institute"/>
            <person name="Benucci G.M."/>
            <person name="Marozzi G."/>
            <person name="Antonielli L."/>
            <person name="Sanchez S."/>
            <person name="Marco P."/>
            <person name="Wang X."/>
            <person name="Falini L.B."/>
            <person name="Barry K."/>
            <person name="Haridas S."/>
            <person name="Lipzen A."/>
            <person name="Labutti K."/>
            <person name="Grigoriev I.V."/>
            <person name="Murat C."/>
            <person name="Martin F."/>
            <person name="Albertini E."/>
            <person name="Donnini D."/>
            <person name="Bonito G."/>
        </authorList>
    </citation>
    <scope>NUCLEOTIDE SEQUENCE [LARGE SCALE GENOMIC DNA]</scope>
    <source>
        <strain evidence="2 3">Sb_GMNB300</strain>
    </source>
</reference>
<evidence type="ECO:0000313" key="3">
    <source>
        <dbReference type="Proteomes" id="UP000326924"/>
    </source>
</evidence>
<dbReference type="Proteomes" id="UP000326924">
    <property type="component" value="Unassembled WGS sequence"/>
</dbReference>
<dbReference type="AlphaFoldDB" id="A0A5J5ECP9"/>
<feature type="compositionally biased region" description="Polar residues" evidence="1">
    <location>
        <begin position="185"/>
        <end position="198"/>
    </location>
</feature>
<feature type="compositionally biased region" description="Polar residues" evidence="1">
    <location>
        <begin position="69"/>
        <end position="80"/>
    </location>
</feature>
<proteinExistence type="predicted"/>
<organism evidence="2 3">
    <name type="scientific">Sphaerosporella brunnea</name>
    <dbReference type="NCBI Taxonomy" id="1250544"/>
    <lineage>
        <taxon>Eukaryota</taxon>
        <taxon>Fungi</taxon>
        <taxon>Dikarya</taxon>
        <taxon>Ascomycota</taxon>
        <taxon>Pezizomycotina</taxon>
        <taxon>Pezizomycetes</taxon>
        <taxon>Pezizales</taxon>
        <taxon>Pyronemataceae</taxon>
        <taxon>Sphaerosporella</taxon>
    </lineage>
</organism>
<accession>A0A5J5ECP9</accession>
<feature type="region of interest" description="Disordered" evidence="1">
    <location>
        <begin position="178"/>
        <end position="203"/>
    </location>
</feature>
<comment type="caution">
    <text evidence="2">The sequence shown here is derived from an EMBL/GenBank/DDBJ whole genome shotgun (WGS) entry which is preliminary data.</text>
</comment>
<name>A0A5J5ECP9_9PEZI</name>
<gene>
    <name evidence="2" type="ORF">FN846DRAFT_981523</name>
</gene>
<dbReference type="EMBL" id="VXIS01000565">
    <property type="protein sequence ID" value="KAA8892859.1"/>
    <property type="molecule type" value="Genomic_DNA"/>
</dbReference>
<protein>
    <submittedName>
        <fullName evidence="2">Uncharacterized protein</fullName>
    </submittedName>
</protein>
<keyword evidence="3" id="KW-1185">Reference proteome</keyword>
<feature type="region of interest" description="Disordered" evidence="1">
    <location>
        <begin position="69"/>
        <end position="95"/>
    </location>
</feature>
<sequence length="223" mass="23750">MLLRKDHSLLQCSTITSLTVVGAPWGVTRISAPITPATTQPQTLCLGARPVCSTGKSFSVSSKLTEIGSNTKAGNSTPSMTFDGDAHEKSVAPPPQQCIPSMIDCRVQSRYAFVCEVRNGGFAPELSLYCSRRLGPTSGSFDCKRWLHCLALSTRQKAGPKSTMYTSIVRYCPSGNGPLGKSDKSPNSGSVNSPSCDKTSWDTGDKGSWICTATVACLVRCDQ</sequence>
<dbReference type="InParanoid" id="A0A5J5ECP9"/>
<evidence type="ECO:0000256" key="1">
    <source>
        <dbReference type="SAM" id="MobiDB-lite"/>
    </source>
</evidence>
<evidence type="ECO:0000313" key="2">
    <source>
        <dbReference type="EMBL" id="KAA8892859.1"/>
    </source>
</evidence>